<dbReference type="PANTHER" id="PTHR12271">
    <property type="entry name" value="POLY A POLYMERASE CID PAP -RELATED"/>
    <property type="match status" value="1"/>
</dbReference>
<dbReference type="OrthoDB" id="407432at2759"/>
<evidence type="ECO:0000256" key="5">
    <source>
        <dbReference type="ARBA" id="ARBA00012388"/>
    </source>
</evidence>
<sequence>MESQKPSKPLEDHLRGLILSNDTSAPAVPEAVPEDSQGPQKSKKRPNQAQRRQMNAQLTIPIDVRQTSTPAGHSRPDSNAFRGGHQGPRHDYGHGPRHSPGMGQHAVPNLPYNQPGFQGHHGNGHQTPHGAQAQDWRHRQQAGDQRSPRGGFPVQSNGFGGRGRGRGSQHGQHFHTSNRQYFVKPEELANQTAFLDWLCHQVNAGAEIEPGEISEKESFRVRVQEICRAAVHQHEFGNNHREDFRPETVELKCFGSLMSGFATKAADMDLGIVSPMSGVSPEDPNSPIPRIIEKALLDAGLGARLLTRTRVPIIKLCERPDEKLYKALIDERKKWEHGLDEEHDSCDEDNEDAQDPTHEVALPAQKPEGAAISPPNTMKQPSSSEHKDDTALQTPSRARSWTLKQSPNQSLANYYGQAKKVLRQLNARDRTKSNFESFGLEEYVLLGDICESFVDGLYDKDLRKRVQNQPSYSSASGAHGKDFRTLHGVFKIVEGESLIMLYNSRPLRDCNSTKEAESEVLIQAWHNLNQQSGFNGDDLASLNFREELHQAVEVVRGIPAIQLLQLSQEQNESAESYIVRMLQITRDLSGPDGVSDDLATLSLTKYVAGIHDARIREQLQTFVTTTTGRFSKAVALRHKILEIVAVYRKALEQGFYAPEDASTVEAYVALLQHGPASEAVREPADDLGRVTIRPTRESAALIERIKQLPFPSPSAPSQPKDKYHDKLEFPKTNIGVQCDINFSAHLALQNTLLLRCYSATDPRVRPMVLFVKHWVRVRGINTSYRGTLSSYGYVLMVLHYLVNVAEPFVCPNLQLHAPPDPDVPPEALEGLTTCKGYNVRFWRDEEAIRALANSNRLTQNQDSLGTLLRGFFEYYAQNNMMSTVNKRGFDWGREVLSLRTRGGLLTKQEKQWTGAKTVRQPESGLLHHTDTGSTQQAEEANTEAAGTVPTVGEAGAATEPSSRTKTAGFKEVRNRYLFAIEDPFEIEHNVARTVTHHGIVAIRDEFRRAWRIVKSAGRGPHAQPPIEDLLEDPKSPSDAKFETKEVENAAFKTTLAQIHGDWVRE</sequence>
<keyword evidence="8" id="KW-0479">Metal-binding</keyword>
<gene>
    <name evidence="13" type="ORF">Micbo1qcDRAFT_216968</name>
</gene>
<dbReference type="Pfam" id="PF22600">
    <property type="entry name" value="MTPAP-like_central"/>
    <property type="match status" value="1"/>
</dbReference>
<accession>A0A136JDL7</accession>
<comment type="similarity">
    <text evidence="4">Belongs to the DNA polymerase type-B-like family.</text>
</comment>
<name>A0A136JDL7_9PEZI</name>
<keyword evidence="7" id="KW-0808">Transferase</keyword>
<keyword evidence="9" id="KW-0460">Magnesium</keyword>
<feature type="compositionally biased region" description="Gly residues" evidence="10">
    <location>
        <begin position="158"/>
        <end position="168"/>
    </location>
</feature>
<evidence type="ECO:0000259" key="11">
    <source>
        <dbReference type="Pfam" id="PF03828"/>
    </source>
</evidence>
<dbReference type="EC" id="2.7.7.19" evidence="5"/>
<dbReference type="GO" id="GO:0050265">
    <property type="term" value="F:RNA uridylyltransferase activity"/>
    <property type="evidence" value="ECO:0007669"/>
    <property type="project" value="TreeGrafter"/>
</dbReference>
<dbReference type="InterPro" id="IPR054708">
    <property type="entry name" value="MTPAP-like_central"/>
</dbReference>
<comment type="subcellular location">
    <subcellularLocation>
        <location evidence="3">Cytoplasm</location>
    </subcellularLocation>
</comment>
<evidence type="ECO:0000256" key="4">
    <source>
        <dbReference type="ARBA" id="ARBA00008593"/>
    </source>
</evidence>
<feature type="compositionally biased region" description="Polar residues" evidence="10">
    <location>
        <begin position="374"/>
        <end position="383"/>
    </location>
</feature>
<feature type="compositionally biased region" description="Polar residues" evidence="10">
    <location>
        <begin position="391"/>
        <end position="405"/>
    </location>
</feature>
<evidence type="ECO:0000256" key="10">
    <source>
        <dbReference type="SAM" id="MobiDB-lite"/>
    </source>
</evidence>
<evidence type="ECO:0000256" key="1">
    <source>
        <dbReference type="ARBA" id="ARBA00001936"/>
    </source>
</evidence>
<evidence type="ECO:0000313" key="13">
    <source>
        <dbReference type="EMBL" id="KXJ95261.1"/>
    </source>
</evidence>
<evidence type="ECO:0000256" key="7">
    <source>
        <dbReference type="ARBA" id="ARBA00022679"/>
    </source>
</evidence>
<dbReference type="InParanoid" id="A0A136JDL7"/>
<dbReference type="GO" id="GO:1990817">
    <property type="term" value="F:poly(A) RNA polymerase activity"/>
    <property type="evidence" value="ECO:0007669"/>
    <property type="project" value="UniProtKB-EC"/>
</dbReference>
<dbReference type="Pfam" id="PF03828">
    <property type="entry name" value="PAP_assoc"/>
    <property type="match status" value="1"/>
</dbReference>
<dbReference type="InterPro" id="IPR043519">
    <property type="entry name" value="NT_sf"/>
</dbReference>
<dbReference type="EMBL" id="KQ964246">
    <property type="protein sequence ID" value="KXJ95261.1"/>
    <property type="molecule type" value="Genomic_DNA"/>
</dbReference>
<feature type="region of interest" description="Disordered" evidence="10">
    <location>
        <begin position="1"/>
        <end position="174"/>
    </location>
</feature>
<dbReference type="GO" id="GO:0010605">
    <property type="term" value="P:negative regulation of macromolecule metabolic process"/>
    <property type="evidence" value="ECO:0007669"/>
    <property type="project" value="UniProtKB-ARBA"/>
</dbReference>
<evidence type="ECO:0000256" key="3">
    <source>
        <dbReference type="ARBA" id="ARBA00004496"/>
    </source>
</evidence>
<dbReference type="GO" id="GO:0005737">
    <property type="term" value="C:cytoplasm"/>
    <property type="evidence" value="ECO:0007669"/>
    <property type="project" value="UniProtKB-SubCell"/>
</dbReference>
<dbReference type="GO" id="GO:0031123">
    <property type="term" value="P:RNA 3'-end processing"/>
    <property type="evidence" value="ECO:0007669"/>
    <property type="project" value="TreeGrafter"/>
</dbReference>
<feature type="region of interest" description="Disordered" evidence="10">
    <location>
        <begin position="909"/>
        <end position="966"/>
    </location>
</feature>
<dbReference type="PANTHER" id="PTHR12271:SF40">
    <property type="entry name" value="POLY(A) RNA POLYMERASE GLD2"/>
    <property type="match status" value="1"/>
</dbReference>
<feature type="compositionally biased region" description="Low complexity" evidence="10">
    <location>
        <begin position="934"/>
        <end position="945"/>
    </location>
</feature>
<feature type="domain" description="PAP-associated" evidence="11">
    <location>
        <begin position="863"/>
        <end position="913"/>
    </location>
</feature>
<dbReference type="SUPFAM" id="SSF81301">
    <property type="entry name" value="Nucleotidyltransferase"/>
    <property type="match status" value="1"/>
</dbReference>
<dbReference type="InterPro" id="IPR002058">
    <property type="entry name" value="PAP_assoc"/>
</dbReference>
<evidence type="ECO:0000256" key="9">
    <source>
        <dbReference type="ARBA" id="ARBA00022842"/>
    </source>
</evidence>
<dbReference type="SUPFAM" id="SSF81631">
    <property type="entry name" value="PAP/OAS1 substrate-binding domain"/>
    <property type="match status" value="1"/>
</dbReference>
<comment type="cofactor">
    <cofactor evidence="1">
        <name>Mn(2+)</name>
        <dbReference type="ChEBI" id="CHEBI:29035"/>
    </cofactor>
</comment>
<proteinExistence type="inferred from homology"/>
<dbReference type="Gene3D" id="1.10.1410.10">
    <property type="match status" value="1"/>
</dbReference>
<feature type="region of interest" description="Disordered" evidence="10">
    <location>
        <begin position="1017"/>
        <end position="1038"/>
    </location>
</feature>
<dbReference type="STRING" id="196109.A0A136JDL7"/>
<evidence type="ECO:0000256" key="8">
    <source>
        <dbReference type="ARBA" id="ARBA00022723"/>
    </source>
</evidence>
<evidence type="ECO:0000259" key="12">
    <source>
        <dbReference type="Pfam" id="PF22600"/>
    </source>
</evidence>
<organism evidence="13 14">
    <name type="scientific">Microdochium bolleyi</name>
    <dbReference type="NCBI Taxonomy" id="196109"/>
    <lineage>
        <taxon>Eukaryota</taxon>
        <taxon>Fungi</taxon>
        <taxon>Dikarya</taxon>
        <taxon>Ascomycota</taxon>
        <taxon>Pezizomycotina</taxon>
        <taxon>Sordariomycetes</taxon>
        <taxon>Xylariomycetidae</taxon>
        <taxon>Xylariales</taxon>
        <taxon>Microdochiaceae</taxon>
        <taxon>Microdochium</taxon>
    </lineage>
</organism>
<feature type="domain" description="Poly(A) RNA polymerase mitochondrial-like central palm" evidence="12">
    <location>
        <begin position="213"/>
        <end position="320"/>
    </location>
</feature>
<evidence type="ECO:0000313" key="14">
    <source>
        <dbReference type="Proteomes" id="UP000070501"/>
    </source>
</evidence>
<feature type="region of interest" description="Disordered" evidence="10">
    <location>
        <begin position="365"/>
        <end position="405"/>
    </location>
</feature>
<reference evidence="14" key="1">
    <citation type="submission" date="2016-02" db="EMBL/GenBank/DDBJ databases">
        <title>Draft genome sequence of Microdochium bolleyi, a fungal endophyte of beachgrass.</title>
        <authorList>
            <consortium name="DOE Joint Genome Institute"/>
            <person name="David A.S."/>
            <person name="May G."/>
            <person name="Haridas S."/>
            <person name="Lim J."/>
            <person name="Wang M."/>
            <person name="Labutti K."/>
            <person name="Lipzen A."/>
            <person name="Barry K."/>
            <person name="Grigoriev I.V."/>
        </authorList>
    </citation>
    <scope>NUCLEOTIDE SEQUENCE [LARGE SCALE GENOMIC DNA]</scope>
    <source>
        <strain evidence="14">J235TASD1</strain>
    </source>
</reference>
<evidence type="ECO:0000256" key="2">
    <source>
        <dbReference type="ARBA" id="ARBA00001946"/>
    </source>
</evidence>
<protein>
    <recommendedName>
        <fullName evidence="5">polynucleotide adenylyltransferase</fullName>
        <ecNumber evidence="5">2.7.7.19</ecNumber>
    </recommendedName>
</protein>
<dbReference type="AlphaFoldDB" id="A0A136JDL7"/>
<comment type="cofactor">
    <cofactor evidence="2">
        <name>Mg(2+)</name>
        <dbReference type="ChEBI" id="CHEBI:18420"/>
    </cofactor>
</comment>
<dbReference type="Proteomes" id="UP000070501">
    <property type="component" value="Unassembled WGS sequence"/>
</dbReference>
<keyword evidence="14" id="KW-1185">Reference proteome</keyword>
<feature type="compositionally biased region" description="Polar residues" evidence="10">
    <location>
        <begin position="47"/>
        <end position="58"/>
    </location>
</feature>
<dbReference type="Gene3D" id="3.30.460.10">
    <property type="entry name" value="Beta Polymerase, domain 2"/>
    <property type="match status" value="1"/>
</dbReference>
<keyword evidence="6" id="KW-0963">Cytoplasm</keyword>
<dbReference type="GO" id="GO:0046872">
    <property type="term" value="F:metal ion binding"/>
    <property type="evidence" value="ECO:0007669"/>
    <property type="project" value="UniProtKB-KW"/>
</dbReference>
<evidence type="ECO:0000256" key="6">
    <source>
        <dbReference type="ARBA" id="ARBA00022490"/>
    </source>
</evidence>